<comment type="catalytic activity">
    <reaction evidence="6 7">
        <text>carbamoyl phosphate + L-aspartate = N-carbamoyl-L-aspartate + phosphate + H(+)</text>
        <dbReference type="Rhea" id="RHEA:20013"/>
        <dbReference type="ChEBI" id="CHEBI:15378"/>
        <dbReference type="ChEBI" id="CHEBI:29991"/>
        <dbReference type="ChEBI" id="CHEBI:32814"/>
        <dbReference type="ChEBI" id="CHEBI:43474"/>
        <dbReference type="ChEBI" id="CHEBI:58228"/>
        <dbReference type="EC" id="2.1.3.2"/>
    </reaction>
</comment>
<keyword evidence="11" id="KW-1185">Reference proteome</keyword>
<gene>
    <name evidence="7" type="primary">pyrB</name>
    <name evidence="10" type="ORF">ACFPM4_03565</name>
</gene>
<dbReference type="PROSITE" id="PS00097">
    <property type="entry name" value="CARBAMOYLTRANSFERASE"/>
    <property type="match status" value="1"/>
</dbReference>
<dbReference type="PANTHER" id="PTHR45753:SF6">
    <property type="entry name" value="ASPARTATE CARBAMOYLTRANSFERASE"/>
    <property type="match status" value="1"/>
</dbReference>
<feature type="binding site" evidence="7">
    <location>
        <position position="49"/>
    </location>
    <ligand>
        <name>carbamoyl phosphate</name>
        <dbReference type="ChEBI" id="CHEBI:58228"/>
    </ligand>
</feature>
<accession>A0ABW0LDH4</accession>
<feature type="domain" description="Aspartate/ornithine carbamoyltransferase carbamoyl-P binding" evidence="9">
    <location>
        <begin position="2"/>
        <end position="140"/>
    </location>
</feature>
<evidence type="ECO:0000256" key="6">
    <source>
        <dbReference type="ARBA" id="ARBA00048859"/>
    </source>
</evidence>
<proteinExistence type="inferred from homology"/>
<feature type="binding site" evidence="7">
    <location>
        <position position="127"/>
    </location>
    <ligand>
        <name>carbamoyl phosphate</name>
        <dbReference type="ChEBI" id="CHEBI:58228"/>
    </ligand>
</feature>
<protein>
    <recommendedName>
        <fullName evidence="7">Aspartate carbamoyltransferase</fullName>
        <ecNumber evidence="7">2.1.3.2</ecNumber>
    </recommendedName>
    <alternativeName>
        <fullName evidence="7">Aspartate transcarbamylase</fullName>
        <shortName evidence="7">ATCase</shortName>
    </alternativeName>
</protein>
<dbReference type="InterPro" id="IPR036901">
    <property type="entry name" value="Asp/Orn_carbamoylTrfase_sf"/>
</dbReference>
<evidence type="ECO:0000313" key="11">
    <source>
        <dbReference type="Proteomes" id="UP001596147"/>
    </source>
</evidence>
<name>A0ABW0LDH4_9BACI</name>
<dbReference type="PANTHER" id="PTHR45753">
    <property type="entry name" value="ORNITHINE CARBAMOYLTRANSFERASE, MITOCHONDRIAL"/>
    <property type="match status" value="1"/>
</dbReference>
<evidence type="ECO:0000256" key="3">
    <source>
        <dbReference type="ARBA" id="ARBA00022679"/>
    </source>
</evidence>
<comment type="function">
    <text evidence="5 7">Catalyzes the condensation of carbamoyl phosphate and aspartate to form carbamoyl aspartate and inorganic phosphate, the committed step in the de novo pyrimidine nucleotide biosynthesis pathway.</text>
</comment>
<feature type="binding site" evidence="7">
    <location>
        <position position="99"/>
    </location>
    <ligand>
        <name>carbamoyl phosphate</name>
        <dbReference type="ChEBI" id="CHEBI:58228"/>
    </ligand>
</feature>
<comment type="subunit">
    <text evidence="7">Heterododecamer (2C3:3R2) of six catalytic PyrB chains organized as two trimers (C3), and six regulatory PyrI chains organized as three dimers (R2).</text>
</comment>
<comment type="similarity">
    <text evidence="2 7">Belongs to the aspartate/ornithine carbamoyltransferase superfamily. ATCase family.</text>
</comment>
<evidence type="ECO:0000256" key="2">
    <source>
        <dbReference type="ARBA" id="ARBA00008896"/>
    </source>
</evidence>
<evidence type="ECO:0000256" key="4">
    <source>
        <dbReference type="ARBA" id="ARBA00022975"/>
    </source>
</evidence>
<evidence type="ECO:0000256" key="1">
    <source>
        <dbReference type="ARBA" id="ARBA00004852"/>
    </source>
</evidence>
<evidence type="ECO:0000313" key="10">
    <source>
        <dbReference type="EMBL" id="MFC5463833.1"/>
    </source>
</evidence>
<dbReference type="GO" id="GO:0004070">
    <property type="term" value="F:aspartate carbamoyltransferase activity"/>
    <property type="evidence" value="ECO:0007669"/>
    <property type="project" value="UniProtKB-EC"/>
</dbReference>
<organism evidence="10 11">
    <name type="scientific">Lederbergia graminis</name>
    <dbReference type="NCBI Taxonomy" id="735518"/>
    <lineage>
        <taxon>Bacteria</taxon>
        <taxon>Bacillati</taxon>
        <taxon>Bacillota</taxon>
        <taxon>Bacilli</taxon>
        <taxon>Bacillales</taxon>
        <taxon>Bacillaceae</taxon>
        <taxon>Lederbergia</taxon>
    </lineage>
</organism>
<feature type="binding site" evidence="7">
    <location>
        <position position="254"/>
    </location>
    <ligand>
        <name>carbamoyl phosphate</name>
        <dbReference type="ChEBI" id="CHEBI:58228"/>
    </ligand>
</feature>
<keyword evidence="4 7" id="KW-0665">Pyrimidine biosynthesis</keyword>
<feature type="binding site" evidence="7">
    <location>
        <position position="130"/>
    </location>
    <ligand>
        <name>carbamoyl phosphate</name>
        <dbReference type="ChEBI" id="CHEBI:58228"/>
    </ligand>
</feature>
<dbReference type="HAMAP" id="MF_00001">
    <property type="entry name" value="Asp_carb_tr"/>
    <property type="match status" value="1"/>
</dbReference>
<evidence type="ECO:0000259" key="9">
    <source>
        <dbReference type="Pfam" id="PF02729"/>
    </source>
</evidence>
<dbReference type="InterPro" id="IPR006130">
    <property type="entry name" value="Asp/Orn_carbamoylTrfase"/>
</dbReference>
<sequence length="294" mass="33452">MRHLVSMNDLSKNEILTILDQAESFANGEKWSFTDKVFAANLFFEPSTRTKTSFEMAERKLGFEIIPFETSTSSLLKGETLYDTVKTLESIGVDVAVIRHTQDKYYEDLIGNVNLKIVNGGDGCGQHPTQSLLDLFTIKQEFGSFEGLKVAIIGDLQHSRVAKSNKDALTALGAEVIFSGPREWFLGENEESQNYYEIDEVIETADVVMLLRIQHERHVTKSFMTKEQYHLQYGLTVERAKRMKNNSIIMHPAPVNRNVEIADELVECEKSRIFKQMQNGVFTRMAVLRTLIES</sequence>
<feature type="binding site" evidence="7">
    <location>
        <position position="50"/>
    </location>
    <ligand>
        <name>carbamoyl phosphate</name>
        <dbReference type="ChEBI" id="CHEBI:58228"/>
    </ligand>
</feature>
<evidence type="ECO:0000259" key="8">
    <source>
        <dbReference type="Pfam" id="PF00185"/>
    </source>
</evidence>
<dbReference type="Pfam" id="PF00185">
    <property type="entry name" value="OTCace"/>
    <property type="match status" value="1"/>
</dbReference>
<feature type="binding site" evidence="7">
    <location>
        <position position="253"/>
    </location>
    <ligand>
        <name>carbamoyl phosphate</name>
        <dbReference type="ChEBI" id="CHEBI:58228"/>
    </ligand>
</feature>
<dbReference type="PRINTS" id="PR00101">
    <property type="entry name" value="ATCASE"/>
</dbReference>
<dbReference type="Proteomes" id="UP001596147">
    <property type="component" value="Unassembled WGS sequence"/>
</dbReference>
<feature type="binding site" evidence="7">
    <location>
        <position position="77"/>
    </location>
    <ligand>
        <name>L-aspartate</name>
        <dbReference type="ChEBI" id="CHEBI:29991"/>
    </ligand>
</feature>
<reference evidence="11" key="1">
    <citation type="journal article" date="2019" name="Int. J. Syst. Evol. Microbiol.">
        <title>The Global Catalogue of Microorganisms (GCM) 10K type strain sequencing project: providing services to taxonomists for standard genome sequencing and annotation.</title>
        <authorList>
            <consortium name="The Broad Institute Genomics Platform"/>
            <consortium name="The Broad Institute Genome Sequencing Center for Infectious Disease"/>
            <person name="Wu L."/>
            <person name="Ma J."/>
        </authorList>
    </citation>
    <scope>NUCLEOTIDE SEQUENCE [LARGE SCALE GENOMIC DNA]</scope>
    <source>
        <strain evidence="11">CGMCC 1.12237</strain>
    </source>
</reference>
<comment type="caution">
    <text evidence="10">The sequence shown here is derived from an EMBL/GenBank/DDBJ whole genome shotgun (WGS) entry which is preliminary data.</text>
</comment>
<dbReference type="SUPFAM" id="SSF53671">
    <property type="entry name" value="Aspartate/ornithine carbamoyltransferase"/>
    <property type="match status" value="1"/>
</dbReference>
<evidence type="ECO:0000256" key="7">
    <source>
        <dbReference type="HAMAP-Rule" id="MF_00001"/>
    </source>
</evidence>
<dbReference type="InterPro" id="IPR002082">
    <property type="entry name" value="Asp_carbamoyltransf"/>
</dbReference>
<dbReference type="Gene3D" id="3.40.50.1370">
    <property type="entry name" value="Aspartate/ornithine carbamoyltransferase"/>
    <property type="match status" value="2"/>
</dbReference>
<dbReference type="InterPro" id="IPR006132">
    <property type="entry name" value="Asp/Orn_carbamoyltranf_P-bd"/>
</dbReference>
<dbReference type="NCBIfam" id="NF002032">
    <property type="entry name" value="PRK00856.1"/>
    <property type="match status" value="1"/>
</dbReference>
<feature type="binding site" evidence="7">
    <location>
        <position position="212"/>
    </location>
    <ligand>
        <name>L-aspartate</name>
        <dbReference type="ChEBI" id="CHEBI:29991"/>
    </ligand>
</feature>
<dbReference type="InterPro" id="IPR006131">
    <property type="entry name" value="Asp_carbamoyltransf_Asp/Orn-bd"/>
</dbReference>
<dbReference type="EC" id="2.1.3.2" evidence="7"/>
<feature type="binding site" evidence="7">
    <location>
        <position position="160"/>
    </location>
    <ligand>
        <name>L-aspartate</name>
        <dbReference type="ChEBI" id="CHEBI:29991"/>
    </ligand>
</feature>
<feature type="domain" description="Aspartate/ornithine carbamoyltransferase Asp/Orn-binding" evidence="8">
    <location>
        <begin position="146"/>
        <end position="290"/>
    </location>
</feature>
<dbReference type="Pfam" id="PF02729">
    <property type="entry name" value="OTCace_N"/>
    <property type="match status" value="1"/>
</dbReference>
<dbReference type="EMBL" id="JBHSMC010000001">
    <property type="protein sequence ID" value="MFC5463833.1"/>
    <property type="molecule type" value="Genomic_DNA"/>
</dbReference>
<evidence type="ECO:0000256" key="5">
    <source>
        <dbReference type="ARBA" id="ARBA00043884"/>
    </source>
</evidence>
<comment type="pathway">
    <text evidence="1 7">Pyrimidine metabolism; UMP biosynthesis via de novo pathway; (S)-dihydroorotate from bicarbonate: step 2/3.</text>
</comment>
<dbReference type="PRINTS" id="PR00100">
    <property type="entry name" value="AOTCASE"/>
</dbReference>
<dbReference type="NCBIfam" id="TIGR00670">
    <property type="entry name" value="asp_carb_tr"/>
    <property type="match status" value="1"/>
</dbReference>
<dbReference type="RefSeq" id="WP_144920254.1">
    <property type="nucleotide sequence ID" value="NZ_JBHSMC010000001.1"/>
</dbReference>
<keyword evidence="3 7" id="KW-0808">Transferase</keyword>